<dbReference type="Pfam" id="PF13822">
    <property type="entry name" value="ACC_epsilon"/>
    <property type="match status" value="1"/>
</dbReference>
<name>A0ABN0X2A9_9ACTN</name>
<gene>
    <name evidence="1" type="ORF">GCM10010319_32500</name>
</gene>
<evidence type="ECO:0000313" key="2">
    <source>
        <dbReference type="Proteomes" id="UP001500063"/>
    </source>
</evidence>
<evidence type="ECO:0008006" key="3">
    <source>
        <dbReference type="Google" id="ProtNLM"/>
    </source>
</evidence>
<protein>
    <recommendedName>
        <fullName evidence="3">Acyl-CoA carboxylase subunit epsilon</fullName>
    </recommendedName>
</protein>
<dbReference type="Proteomes" id="UP001500063">
    <property type="component" value="Unassembled WGS sequence"/>
</dbReference>
<dbReference type="EMBL" id="BAAABW010000016">
    <property type="protein sequence ID" value="GAA0352856.1"/>
    <property type="molecule type" value="Genomic_DNA"/>
</dbReference>
<evidence type="ECO:0000313" key="1">
    <source>
        <dbReference type="EMBL" id="GAA0352856.1"/>
    </source>
</evidence>
<proteinExistence type="predicted"/>
<sequence length="70" mass="6861">MSGGESVLRVVRGNPDAAELAAVVTVVLAAGAGRAGPAAGPPRPVTPWARPAGAAVGWSARPAPAWRPAL</sequence>
<comment type="caution">
    <text evidence="1">The sequence shown here is derived from an EMBL/GenBank/DDBJ whole genome shotgun (WGS) entry which is preliminary data.</text>
</comment>
<organism evidence="1 2">
    <name type="scientific">Streptomyces blastmyceticus</name>
    <dbReference type="NCBI Taxonomy" id="68180"/>
    <lineage>
        <taxon>Bacteria</taxon>
        <taxon>Bacillati</taxon>
        <taxon>Actinomycetota</taxon>
        <taxon>Actinomycetes</taxon>
        <taxon>Kitasatosporales</taxon>
        <taxon>Streptomycetaceae</taxon>
        <taxon>Streptomyces</taxon>
    </lineage>
</organism>
<reference evidence="1 2" key="1">
    <citation type="journal article" date="2019" name="Int. J. Syst. Evol. Microbiol.">
        <title>The Global Catalogue of Microorganisms (GCM) 10K type strain sequencing project: providing services to taxonomists for standard genome sequencing and annotation.</title>
        <authorList>
            <consortium name="The Broad Institute Genomics Platform"/>
            <consortium name="The Broad Institute Genome Sequencing Center for Infectious Disease"/>
            <person name="Wu L."/>
            <person name="Ma J."/>
        </authorList>
    </citation>
    <scope>NUCLEOTIDE SEQUENCE [LARGE SCALE GENOMIC DNA]</scope>
    <source>
        <strain evidence="1 2">JCM 4565</strain>
    </source>
</reference>
<dbReference type="InterPro" id="IPR032716">
    <property type="entry name" value="ACC_epsilon"/>
</dbReference>
<dbReference type="RefSeq" id="WP_344118428.1">
    <property type="nucleotide sequence ID" value="NZ_BAAABW010000016.1"/>
</dbReference>
<accession>A0ABN0X2A9</accession>
<keyword evidence="2" id="KW-1185">Reference proteome</keyword>